<sequence>MTHINNIIDIDDKKLEVWIQGEGTPIIIQPGMVSSIMEWEALATELSKEAKVILYNRAGCGKSEKGIKSRNVSENTKDLKALINKLDLDAPIIIGHSYGGLCLQYFGMKYPNLASGFILIDSTSVDSHLLDEVEIEGGDENSTEAWIQKCKWYSTLTPKQLEIEMKDWITGLQEVIPENRHAEIKKYMSNPVMFEALGEELEEDPKFTKEIKQFGKLPNIPTIIIGRDPNVSINDMIIEEGLDFQEAEKIENIWQTLIDDQTKLNGKVEYILAEKAGHNIHTDNPVVIKNAILSLLTSIP</sequence>
<accession>A0ABY4GU84</accession>
<reference evidence="2 3" key="1">
    <citation type="submission" date="2022-04" db="EMBL/GenBank/DDBJ databases">
        <title>Halobacillus sp. isolated from saltern.</title>
        <authorList>
            <person name="Won M."/>
            <person name="Lee C.-M."/>
            <person name="Woen H.-Y."/>
            <person name="Kwon S.-W."/>
        </authorList>
    </citation>
    <scope>NUCLEOTIDE SEQUENCE [LARGE SCALE GENOMIC DNA]</scope>
    <source>
        <strain evidence="2 3">SSTM10-2</strain>
    </source>
</reference>
<protein>
    <submittedName>
        <fullName evidence="2">Alpha/beta hydrolase</fullName>
    </submittedName>
</protein>
<dbReference type="InterPro" id="IPR029058">
    <property type="entry name" value="AB_hydrolase_fold"/>
</dbReference>
<gene>
    <name evidence="2" type="ORF">MUO14_12765</name>
</gene>
<proteinExistence type="predicted"/>
<dbReference type="Gene3D" id="3.40.50.1820">
    <property type="entry name" value="alpha/beta hydrolase"/>
    <property type="match status" value="1"/>
</dbReference>
<evidence type="ECO:0000259" key="1">
    <source>
        <dbReference type="Pfam" id="PF00561"/>
    </source>
</evidence>
<keyword evidence="3" id="KW-1185">Reference proteome</keyword>
<dbReference type="GO" id="GO:0016787">
    <property type="term" value="F:hydrolase activity"/>
    <property type="evidence" value="ECO:0007669"/>
    <property type="project" value="UniProtKB-KW"/>
</dbReference>
<dbReference type="PANTHER" id="PTHR43433:SF5">
    <property type="entry name" value="AB HYDROLASE-1 DOMAIN-CONTAINING PROTEIN"/>
    <property type="match status" value="1"/>
</dbReference>
<dbReference type="SUPFAM" id="SSF53474">
    <property type="entry name" value="alpha/beta-Hydrolases"/>
    <property type="match status" value="1"/>
</dbReference>
<keyword evidence="2" id="KW-0378">Hydrolase</keyword>
<dbReference type="InterPro" id="IPR050471">
    <property type="entry name" value="AB_hydrolase"/>
</dbReference>
<dbReference type="EMBL" id="CP095074">
    <property type="protein sequence ID" value="UOQ91458.1"/>
    <property type="molecule type" value="Genomic_DNA"/>
</dbReference>
<name>A0ABY4GU84_9BACI</name>
<dbReference type="Proteomes" id="UP000831880">
    <property type="component" value="Chromosome"/>
</dbReference>
<dbReference type="InterPro" id="IPR000073">
    <property type="entry name" value="AB_hydrolase_1"/>
</dbReference>
<feature type="domain" description="AB hydrolase-1" evidence="1">
    <location>
        <begin position="25"/>
        <end position="136"/>
    </location>
</feature>
<dbReference type="PANTHER" id="PTHR43433">
    <property type="entry name" value="HYDROLASE, ALPHA/BETA FOLD FAMILY PROTEIN"/>
    <property type="match status" value="1"/>
</dbReference>
<dbReference type="RefSeq" id="WP_244751074.1">
    <property type="nucleotide sequence ID" value="NZ_CP095074.1"/>
</dbReference>
<evidence type="ECO:0000313" key="3">
    <source>
        <dbReference type="Proteomes" id="UP000831880"/>
    </source>
</evidence>
<organism evidence="2 3">
    <name type="scientific">Halobacillus shinanisalinarum</name>
    <dbReference type="NCBI Taxonomy" id="2932258"/>
    <lineage>
        <taxon>Bacteria</taxon>
        <taxon>Bacillati</taxon>
        <taxon>Bacillota</taxon>
        <taxon>Bacilli</taxon>
        <taxon>Bacillales</taxon>
        <taxon>Bacillaceae</taxon>
        <taxon>Halobacillus</taxon>
    </lineage>
</organism>
<dbReference type="Pfam" id="PF00561">
    <property type="entry name" value="Abhydrolase_1"/>
    <property type="match status" value="1"/>
</dbReference>
<evidence type="ECO:0000313" key="2">
    <source>
        <dbReference type="EMBL" id="UOQ91458.1"/>
    </source>
</evidence>